<dbReference type="GO" id="GO:0005801">
    <property type="term" value="C:cis-Golgi network"/>
    <property type="evidence" value="ECO:0007669"/>
    <property type="project" value="InterPro"/>
</dbReference>
<dbReference type="GO" id="GO:0006906">
    <property type="term" value="P:vesicle fusion"/>
    <property type="evidence" value="ECO:0007669"/>
    <property type="project" value="TreeGrafter"/>
</dbReference>
<accession>A0A0S4TBH4</accession>
<evidence type="ECO:0000256" key="6">
    <source>
        <dbReference type="ARBA" id="ARBA00022989"/>
    </source>
</evidence>
<dbReference type="GO" id="GO:0015031">
    <property type="term" value="P:protein transport"/>
    <property type="evidence" value="ECO:0007669"/>
    <property type="project" value="UniProtKB-KW"/>
</dbReference>
<gene>
    <name evidence="10" type="ORF">CHUDEA2_1990</name>
</gene>
<evidence type="ECO:0000256" key="5">
    <source>
        <dbReference type="ARBA" id="ARBA00022927"/>
    </source>
</evidence>
<evidence type="ECO:0000256" key="7">
    <source>
        <dbReference type="ARBA" id="ARBA00023034"/>
    </source>
</evidence>
<dbReference type="GO" id="GO:0031201">
    <property type="term" value="C:SNARE complex"/>
    <property type="evidence" value="ECO:0007669"/>
    <property type="project" value="TreeGrafter"/>
</dbReference>
<dbReference type="VEuPathDB" id="CryptoDB:ChTU502y2012_418g0100"/>
<evidence type="ECO:0000313" key="10">
    <source>
        <dbReference type="EMBL" id="CUV04555.1"/>
    </source>
</evidence>
<protein>
    <submittedName>
        <fullName evidence="10">Uncharacterized protein</fullName>
    </submittedName>
</protein>
<dbReference type="GO" id="GO:0000139">
    <property type="term" value="C:Golgi membrane"/>
    <property type="evidence" value="ECO:0007669"/>
    <property type="project" value="UniProtKB-SubCell"/>
</dbReference>
<organism evidence="10">
    <name type="scientific">Cryptosporidium hominis</name>
    <dbReference type="NCBI Taxonomy" id="237895"/>
    <lineage>
        <taxon>Eukaryota</taxon>
        <taxon>Sar</taxon>
        <taxon>Alveolata</taxon>
        <taxon>Apicomplexa</taxon>
        <taxon>Conoidasida</taxon>
        <taxon>Coccidia</taxon>
        <taxon>Eucoccidiorida</taxon>
        <taxon>Eimeriorina</taxon>
        <taxon>Cryptosporidiidae</taxon>
        <taxon>Cryptosporidium</taxon>
    </lineage>
</organism>
<dbReference type="GO" id="GO:0005797">
    <property type="term" value="C:Golgi medial cisterna"/>
    <property type="evidence" value="ECO:0007669"/>
    <property type="project" value="TreeGrafter"/>
</dbReference>
<evidence type="ECO:0000256" key="1">
    <source>
        <dbReference type="ARBA" id="ARBA00004409"/>
    </source>
</evidence>
<dbReference type="GO" id="GO:0006888">
    <property type="term" value="P:endoplasmic reticulum to Golgi vesicle-mediated transport"/>
    <property type="evidence" value="ECO:0007669"/>
    <property type="project" value="InterPro"/>
</dbReference>
<dbReference type="PANTHER" id="PTHR21094:SF2">
    <property type="entry name" value="GOLGI SNAP RECEPTOR COMPLEX MEMBER 1"/>
    <property type="match status" value="1"/>
</dbReference>
<dbReference type="GO" id="GO:0005484">
    <property type="term" value="F:SNAP receptor activity"/>
    <property type="evidence" value="ECO:0007669"/>
    <property type="project" value="TreeGrafter"/>
</dbReference>
<dbReference type="EMBL" id="LN877948">
    <property type="protein sequence ID" value="CUV04555.1"/>
    <property type="molecule type" value="Genomic_DNA"/>
</dbReference>
<sequence>MSICLRGIQNALETKLGELDTLKSHDWNLEIDAFLDEEEKGTAKEGGAIMSEHKWEIEVQSLKNDICCLFDSFEKEVDLLNNDGMNTDRYSSLLQNLKHDYNNICKYIDSRRKRVNLFSKSNTPSGNKYQKLYIDKSTESFERSQFYREKNIIKDSVLNLNSMIDQALNTTQSLSGQNHTLKLIFDKTRTMRKKSISNIQSVVNSIINLKKRQNFVVSVLFILLVVIIIYIKK</sequence>
<keyword evidence="6 9" id="KW-1133">Transmembrane helix</keyword>
<reference evidence="10" key="1">
    <citation type="submission" date="2015-08" db="EMBL/GenBank/DDBJ databases">
        <authorList>
            <person name="Babu N.S."/>
            <person name="Beckwith C.J."/>
            <person name="Beseler K.G."/>
            <person name="Brison A."/>
            <person name="Carone J.V."/>
            <person name="Caskin T.P."/>
            <person name="Diamond M."/>
            <person name="Durham M.E."/>
            <person name="Foxe J.M."/>
            <person name="Go M."/>
            <person name="Henderson B.A."/>
            <person name="Jones I.B."/>
            <person name="McGettigan J.A."/>
            <person name="Micheletti S.J."/>
            <person name="Nasrallah M.E."/>
            <person name="Ortiz D."/>
            <person name="Piller C.R."/>
            <person name="Privatt S.R."/>
            <person name="Schneider S.L."/>
            <person name="Sharp S."/>
            <person name="Smith T.C."/>
            <person name="Stanton J.D."/>
            <person name="Ullery H.E."/>
            <person name="Wilson R.J."/>
            <person name="Serrano M.G."/>
            <person name="Buck G."/>
            <person name="Lee V."/>
            <person name="Wang Y."/>
            <person name="Carvalho R."/>
            <person name="Voegtly L."/>
            <person name="Shi R."/>
            <person name="Duckworth R."/>
            <person name="Johnson A."/>
            <person name="Loviza R."/>
            <person name="Walstead R."/>
            <person name="Shah Z."/>
            <person name="Kiflezghi M."/>
            <person name="Wade K."/>
            <person name="Ball S.L."/>
            <person name="Bradley K.W."/>
            <person name="Asai D.J."/>
            <person name="Bowman C.A."/>
            <person name="Russell D.A."/>
            <person name="Pope W.H."/>
            <person name="Jacobs-Sera D."/>
            <person name="Hendrix R.W."/>
            <person name="Hatfull G.F."/>
        </authorList>
    </citation>
    <scope>NUCLEOTIDE SEQUENCE [LARGE SCALE GENOMIC DNA]</scope>
</reference>
<dbReference type="InterPro" id="IPR023601">
    <property type="entry name" value="Golgi_SNAP_su1"/>
</dbReference>
<keyword evidence="8 9" id="KW-0472">Membrane</keyword>
<proteinExistence type="inferred from homology"/>
<dbReference type="AlphaFoldDB" id="A0A0S4TBH4"/>
<keyword evidence="4 9" id="KW-0812">Transmembrane</keyword>
<dbReference type="OrthoDB" id="339356at2759"/>
<comment type="similarity">
    <text evidence="2">Belongs to the GOSR1 family.</text>
</comment>
<keyword evidence="3" id="KW-0813">Transport</keyword>
<keyword evidence="7" id="KW-0333">Golgi apparatus</keyword>
<dbReference type="VEuPathDB" id="CryptoDB:GY17_00002152"/>
<evidence type="ECO:0000256" key="3">
    <source>
        <dbReference type="ARBA" id="ARBA00022448"/>
    </source>
</evidence>
<dbReference type="VEuPathDB" id="CryptoDB:Chro.20216"/>
<name>A0A0S4TBH4_CRYHO</name>
<evidence type="ECO:0000256" key="4">
    <source>
        <dbReference type="ARBA" id="ARBA00022692"/>
    </source>
</evidence>
<comment type="subcellular location">
    <subcellularLocation>
        <location evidence="1">Golgi apparatus membrane</location>
        <topology evidence="1">Single-pass type IV membrane protein</topology>
    </subcellularLocation>
</comment>
<feature type="transmembrane region" description="Helical" evidence="9">
    <location>
        <begin position="215"/>
        <end position="231"/>
    </location>
</feature>
<dbReference type="PANTHER" id="PTHR21094">
    <property type="entry name" value="GOS-28 SNARE- RELATED"/>
    <property type="match status" value="1"/>
</dbReference>
<evidence type="ECO:0000256" key="9">
    <source>
        <dbReference type="SAM" id="Phobius"/>
    </source>
</evidence>
<dbReference type="VEuPathDB" id="CryptoDB:CHUDEA2_1990"/>
<keyword evidence="5" id="KW-0653">Protein transport</keyword>
<evidence type="ECO:0000256" key="8">
    <source>
        <dbReference type="ARBA" id="ARBA00023136"/>
    </source>
</evidence>
<dbReference type="GO" id="GO:0048219">
    <property type="term" value="P:inter-Golgi cisterna vesicle-mediated transport"/>
    <property type="evidence" value="ECO:0007669"/>
    <property type="project" value="TreeGrafter"/>
</dbReference>
<dbReference type="Proteomes" id="UP000199752">
    <property type="component" value="Chromosome 2"/>
</dbReference>
<evidence type="ECO:0000256" key="2">
    <source>
        <dbReference type="ARBA" id="ARBA00008473"/>
    </source>
</evidence>